<evidence type="ECO:0000313" key="3">
    <source>
        <dbReference type="Proteomes" id="UP000267081"/>
    </source>
</evidence>
<comment type="caution">
    <text evidence="2">The sequence shown here is derived from an EMBL/GenBank/DDBJ whole genome shotgun (WGS) entry which is preliminary data.</text>
</comment>
<dbReference type="PANTHER" id="PTHR37318:SF1">
    <property type="entry name" value="BSL7504 PROTEIN"/>
    <property type="match status" value="1"/>
</dbReference>
<keyword evidence="3" id="KW-1185">Reference proteome</keyword>
<dbReference type="Gene3D" id="1.10.10.10">
    <property type="entry name" value="Winged helix-like DNA-binding domain superfamily/Winged helix DNA-binding domain"/>
    <property type="match status" value="1"/>
</dbReference>
<dbReference type="InterPro" id="IPR036388">
    <property type="entry name" value="WH-like_DNA-bd_sf"/>
</dbReference>
<name>A0A427SYB4_9PSEU</name>
<dbReference type="OrthoDB" id="4952043at2"/>
<dbReference type="Pfam" id="PF13601">
    <property type="entry name" value="HTH_34"/>
    <property type="match status" value="1"/>
</dbReference>
<proteinExistence type="predicted"/>
<evidence type="ECO:0000259" key="1">
    <source>
        <dbReference type="Pfam" id="PF13601"/>
    </source>
</evidence>
<dbReference type="PANTHER" id="PTHR37318">
    <property type="entry name" value="BSL7504 PROTEIN"/>
    <property type="match status" value="1"/>
</dbReference>
<dbReference type="SUPFAM" id="SSF46785">
    <property type="entry name" value="Winged helix' DNA-binding domain"/>
    <property type="match status" value="1"/>
</dbReference>
<dbReference type="AlphaFoldDB" id="A0A427SYB4"/>
<accession>A0A427SYB4</accession>
<protein>
    <submittedName>
        <fullName evidence="2">Transcriptional regulator</fullName>
    </submittedName>
</protein>
<dbReference type="EMBL" id="RSEC01000061">
    <property type="protein sequence ID" value="RSD09668.1"/>
    <property type="molecule type" value="Genomic_DNA"/>
</dbReference>
<sequence length="118" mass="12606">MARTAGAGVSEHPAAGLDETVHQRHRLGILTIAAEAGKVDFGYLRRTLDMTAGNLSRHVTILEEAGLIDVEKGYEGKRPRTWITISPAGRKALAAEVAALRALVSAVERAVPARPRTT</sequence>
<dbReference type="Proteomes" id="UP000267081">
    <property type="component" value="Unassembled WGS sequence"/>
</dbReference>
<dbReference type="InterPro" id="IPR027395">
    <property type="entry name" value="WH_DNA-bd_dom"/>
</dbReference>
<reference evidence="2 3" key="1">
    <citation type="submission" date="2018-12" db="EMBL/GenBank/DDBJ databases">
        <title>Amycolatopsis eburnea sp. nov. actinomycete associate with arbuscular mycorrhiza fungal spore.</title>
        <authorList>
            <person name="Lumyong S."/>
            <person name="Chaiya L."/>
        </authorList>
    </citation>
    <scope>NUCLEOTIDE SEQUENCE [LARGE SCALE GENOMIC DNA]</scope>
    <source>
        <strain evidence="2 3">GLM-1</strain>
    </source>
</reference>
<evidence type="ECO:0000313" key="2">
    <source>
        <dbReference type="EMBL" id="RSD09668.1"/>
    </source>
</evidence>
<organism evidence="2 3">
    <name type="scientific">Amycolatopsis eburnea</name>
    <dbReference type="NCBI Taxonomy" id="2267691"/>
    <lineage>
        <taxon>Bacteria</taxon>
        <taxon>Bacillati</taxon>
        <taxon>Actinomycetota</taxon>
        <taxon>Actinomycetes</taxon>
        <taxon>Pseudonocardiales</taxon>
        <taxon>Pseudonocardiaceae</taxon>
        <taxon>Amycolatopsis</taxon>
    </lineage>
</organism>
<feature type="domain" description="Winged helix DNA-binding" evidence="1">
    <location>
        <begin position="26"/>
        <end position="104"/>
    </location>
</feature>
<gene>
    <name evidence="2" type="ORF">EIY87_41920</name>
</gene>
<dbReference type="InterPro" id="IPR036390">
    <property type="entry name" value="WH_DNA-bd_sf"/>
</dbReference>